<keyword evidence="4" id="KW-0560">Oxidoreductase</keyword>
<dbReference type="GO" id="GO:0005506">
    <property type="term" value="F:iron ion binding"/>
    <property type="evidence" value="ECO:0007669"/>
    <property type="project" value="InterPro"/>
</dbReference>
<evidence type="ECO:0000256" key="2">
    <source>
        <dbReference type="ARBA" id="ARBA00022714"/>
    </source>
</evidence>
<dbReference type="AlphaFoldDB" id="A0A6C7E9N5"/>
<dbReference type="PANTHER" id="PTHR43756">
    <property type="entry name" value="CHOLINE MONOOXYGENASE, CHLOROPLASTIC"/>
    <property type="match status" value="1"/>
</dbReference>
<evidence type="ECO:0000313" key="10">
    <source>
        <dbReference type="Proteomes" id="UP000011863"/>
    </source>
</evidence>
<evidence type="ECO:0000256" key="7">
    <source>
        <dbReference type="ARBA" id="ARBA00023027"/>
    </source>
</evidence>
<accession>A0A6C7E9N5</accession>
<evidence type="ECO:0000259" key="8">
    <source>
        <dbReference type="PROSITE" id="PS51296"/>
    </source>
</evidence>
<dbReference type="InterPro" id="IPR017941">
    <property type="entry name" value="Rieske_2Fe-2S"/>
</dbReference>
<evidence type="ECO:0000256" key="4">
    <source>
        <dbReference type="ARBA" id="ARBA00023002"/>
    </source>
</evidence>
<dbReference type="GO" id="GO:0004497">
    <property type="term" value="F:monooxygenase activity"/>
    <property type="evidence" value="ECO:0007669"/>
    <property type="project" value="UniProtKB-ARBA"/>
</dbReference>
<dbReference type="InterPro" id="IPR001663">
    <property type="entry name" value="Rng_hydr_dOase-A"/>
</dbReference>
<name>A0A6C7E9N5_ILUCY</name>
<sequence length="384" mass="42962">MDNESARTQLIAQLRRTIEHIDAGTIPLVDDTMSIPVDRYQNQERWEEEIEKVFKTVPLMMGFSSELKEAGAYKAMDVCGMKFILTRGSDGELRGFVNMCSHRGAQLVEEGSGASRRFTCPYHAWNYDHDGALVGVTNRQDFGEVDTSCLGLTSLPVAEKCGLMWVVLDPNGSIDIDAHLGGYATMLDHFDFGSWNVVHQQEVPGPNWKLAYDGYLDFYHLPFLHRDTFGPDYPSRPIYDAWGPHQRMTAPYEALAKWADVPDDEVVLSEIDGGVWTIFPHVSIAGFPVGERGLMVSQLFPGDTPDTSKTIQNFIVTDEPTDELIALAAKHAEFFDHVVRNEDYYTGIRIGKNIASGAKSEFVFGRNEGGGQFFHTYLDSLLDT</sequence>
<dbReference type="GO" id="GO:0051537">
    <property type="term" value="F:2 iron, 2 sulfur cluster binding"/>
    <property type="evidence" value="ECO:0007669"/>
    <property type="project" value="UniProtKB-KW"/>
</dbReference>
<comment type="cofactor">
    <cofactor evidence="1">
        <name>Fe cation</name>
        <dbReference type="ChEBI" id="CHEBI:24875"/>
    </cofactor>
</comment>
<feature type="domain" description="Rieske" evidence="8">
    <location>
        <begin position="59"/>
        <end position="166"/>
    </location>
</feature>
<dbReference type="CDD" id="cd03469">
    <property type="entry name" value="Rieske_RO_Alpha_N"/>
    <property type="match status" value="1"/>
</dbReference>
<gene>
    <name evidence="9" type="ORF">YM304_24180</name>
</gene>
<keyword evidence="3" id="KW-0479">Metal-binding</keyword>
<dbReference type="Proteomes" id="UP000011863">
    <property type="component" value="Chromosome"/>
</dbReference>
<dbReference type="Gene3D" id="2.102.10.10">
    <property type="entry name" value="Rieske [2Fe-2S] iron-sulphur domain"/>
    <property type="match status" value="1"/>
</dbReference>
<dbReference type="Pfam" id="PF00848">
    <property type="entry name" value="Ring_hydroxyl_A"/>
    <property type="match status" value="1"/>
</dbReference>
<reference evidence="9 10" key="1">
    <citation type="journal article" date="2013" name="Int. J. Syst. Evol. Microbiol.">
        <title>Ilumatobacter nonamiense sp. nov. and Ilumatobacter coccineum sp. nov., isolated from seashore sand.</title>
        <authorList>
            <person name="Matsumoto A."/>
            <person name="Kasai H."/>
            <person name="Matsuo Y."/>
            <person name="Shizuri Y."/>
            <person name="Ichikawa N."/>
            <person name="Fujita N."/>
            <person name="Omura S."/>
            <person name="Takahashi Y."/>
        </authorList>
    </citation>
    <scope>NUCLEOTIDE SEQUENCE [LARGE SCALE GENOMIC DNA]</scope>
    <source>
        <strain evidence="10">NBRC 103263 / KCTC 29153 / YM16-304</strain>
    </source>
</reference>
<protein>
    <submittedName>
        <fullName evidence="9">Putative iron-sulfur protein</fullName>
    </submittedName>
</protein>
<dbReference type="OrthoDB" id="5243643at2"/>
<dbReference type="PROSITE" id="PS00570">
    <property type="entry name" value="RING_HYDROXYL_ALPHA"/>
    <property type="match status" value="1"/>
</dbReference>
<dbReference type="PANTHER" id="PTHR43756:SF5">
    <property type="entry name" value="CHOLINE MONOOXYGENASE, CHLOROPLASTIC"/>
    <property type="match status" value="1"/>
</dbReference>
<dbReference type="SUPFAM" id="SSF55961">
    <property type="entry name" value="Bet v1-like"/>
    <property type="match status" value="1"/>
</dbReference>
<dbReference type="SUPFAM" id="SSF50022">
    <property type="entry name" value="ISP domain"/>
    <property type="match status" value="1"/>
</dbReference>
<proteinExistence type="predicted"/>
<dbReference type="InterPro" id="IPR015879">
    <property type="entry name" value="Ring_hydroxy_dOase_asu_C_dom"/>
</dbReference>
<dbReference type="PRINTS" id="PR00090">
    <property type="entry name" value="RNGDIOXGNASE"/>
</dbReference>
<evidence type="ECO:0000256" key="1">
    <source>
        <dbReference type="ARBA" id="ARBA00001962"/>
    </source>
</evidence>
<keyword evidence="2" id="KW-0001">2Fe-2S</keyword>
<keyword evidence="10" id="KW-1185">Reference proteome</keyword>
<dbReference type="InterPro" id="IPR015881">
    <property type="entry name" value="ARHD_Rieske_2Fe_2S"/>
</dbReference>
<dbReference type="InterPro" id="IPR036922">
    <property type="entry name" value="Rieske_2Fe-2S_sf"/>
</dbReference>
<dbReference type="RefSeq" id="WP_015441979.1">
    <property type="nucleotide sequence ID" value="NC_020520.1"/>
</dbReference>
<evidence type="ECO:0000256" key="5">
    <source>
        <dbReference type="ARBA" id="ARBA00023004"/>
    </source>
</evidence>
<dbReference type="EMBL" id="AP012057">
    <property type="protein sequence ID" value="BAN02732.1"/>
    <property type="molecule type" value="Genomic_DNA"/>
</dbReference>
<keyword evidence="7" id="KW-0520">NAD</keyword>
<keyword evidence="6" id="KW-0411">Iron-sulfur</keyword>
<dbReference type="Pfam" id="PF00355">
    <property type="entry name" value="Rieske"/>
    <property type="match status" value="1"/>
</dbReference>
<dbReference type="KEGG" id="aym:YM304_24180"/>
<keyword evidence="5" id="KW-0408">Iron</keyword>
<dbReference type="PROSITE" id="PS51296">
    <property type="entry name" value="RIESKE"/>
    <property type="match status" value="1"/>
</dbReference>
<organism evidence="9 10">
    <name type="scientific">Ilumatobacter coccineus (strain NBRC 103263 / KCTC 29153 / YM16-304)</name>
    <dbReference type="NCBI Taxonomy" id="1313172"/>
    <lineage>
        <taxon>Bacteria</taxon>
        <taxon>Bacillati</taxon>
        <taxon>Actinomycetota</taxon>
        <taxon>Acidimicrobiia</taxon>
        <taxon>Acidimicrobiales</taxon>
        <taxon>Ilumatobacteraceae</taxon>
        <taxon>Ilumatobacter</taxon>
    </lineage>
</organism>
<evidence type="ECO:0000256" key="6">
    <source>
        <dbReference type="ARBA" id="ARBA00023014"/>
    </source>
</evidence>
<dbReference type="GO" id="GO:0016705">
    <property type="term" value="F:oxidoreductase activity, acting on paired donors, with incorporation or reduction of molecular oxygen"/>
    <property type="evidence" value="ECO:0007669"/>
    <property type="project" value="UniProtKB-ARBA"/>
</dbReference>
<evidence type="ECO:0000256" key="3">
    <source>
        <dbReference type="ARBA" id="ARBA00022723"/>
    </source>
</evidence>
<evidence type="ECO:0000313" key="9">
    <source>
        <dbReference type="EMBL" id="BAN02732.1"/>
    </source>
</evidence>
<dbReference type="Gene3D" id="3.90.380.10">
    <property type="entry name" value="Naphthalene 1,2-dioxygenase Alpha Subunit, Chain A, domain 1"/>
    <property type="match status" value="1"/>
</dbReference>